<dbReference type="EMBL" id="CADEAL010002111">
    <property type="protein sequence ID" value="CAB1438067.1"/>
    <property type="molecule type" value="Genomic_DNA"/>
</dbReference>
<comment type="caution">
    <text evidence="2">The sequence shown here is derived from an EMBL/GenBank/DDBJ whole genome shotgun (WGS) entry which is preliminary data.</text>
</comment>
<feature type="compositionally biased region" description="Polar residues" evidence="1">
    <location>
        <begin position="107"/>
        <end position="121"/>
    </location>
</feature>
<feature type="region of interest" description="Disordered" evidence="1">
    <location>
        <begin position="84"/>
        <end position="121"/>
    </location>
</feature>
<protein>
    <submittedName>
        <fullName evidence="2">Uncharacterized protein</fullName>
    </submittedName>
</protein>
<dbReference type="Proteomes" id="UP001153269">
    <property type="component" value="Unassembled WGS sequence"/>
</dbReference>
<evidence type="ECO:0000256" key="1">
    <source>
        <dbReference type="SAM" id="MobiDB-lite"/>
    </source>
</evidence>
<feature type="region of interest" description="Disordered" evidence="1">
    <location>
        <begin position="1"/>
        <end position="52"/>
    </location>
</feature>
<sequence>MGHSEGMLEPLPGRTGRPRLQMACPPRTPESQRVARGPPMMGRDSVPTQAVTPKMAAARNICRKDHRAVIRHNSILTNNASPCRVERPGIKPPPFLSHGPSALYLPEQQQPTQTGGCFSLS</sequence>
<evidence type="ECO:0000313" key="2">
    <source>
        <dbReference type="EMBL" id="CAB1438067.1"/>
    </source>
</evidence>
<evidence type="ECO:0000313" key="3">
    <source>
        <dbReference type="Proteomes" id="UP001153269"/>
    </source>
</evidence>
<proteinExistence type="predicted"/>
<keyword evidence="3" id="KW-1185">Reference proteome</keyword>
<name>A0A9N7UX76_PLEPL</name>
<reference evidence="2" key="1">
    <citation type="submission" date="2020-03" db="EMBL/GenBank/DDBJ databases">
        <authorList>
            <person name="Weist P."/>
        </authorList>
    </citation>
    <scope>NUCLEOTIDE SEQUENCE</scope>
</reference>
<accession>A0A9N7UX76</accession>
<organism evidence="2 3">
    <name type="scientific">Pleuronectes platessa</name>
    <name type="common">European plaice</name>
    <dbReference type="NCBI Taxonomy" id="8262"/>
    <lineage>
        <taxon>Eukaryota</taxon>
        <taxon>Metazoa</taxon>
        <taxon>Chordata</taxon>
        <taxon>Craniata</taxon>
        <taxon>Vertebrata</taxon>
        <taxon>Euteleostomi</taxon>
        <taxon>Actinopterygii</taxon>
        <taxon>Neopterygii</taxon>
        <taxon>Teleostei</taxon>
        <taxon>Neoteleostei</taxon>
        <taxon>Acanthomorphata</taxon>
        <taxon>Carangaria</taxon>
        <taxon>Pleuronectiformes</taxon>
        <taxon>Pleuronectoidei</taxon>
        <taxon>Pleuronectidae</taxon>
        <taxon>Pleuronectes</taxon>
    </lineage>
</organism>
<dbReference type="AlphaFoldDB" id="A0A9N7UX76"/>
<gene>
    <name evidence="2" type="ORF">PLEPLA_LOCUS26032</name>
</gene>